<dbReference type="Proteomes" id="UP000831787">
    <property type="component" value="Chromosome"/>
</dbReference>
<reference evidence="1 2" key="1">
    <citation type="submission" date="2022-04" db="EMBL/GenBank/DDBJ databases">
        <title>Halobacillus sp. isolated from saltern.</title>
        <authorList>
            <person name="Won M."/>
            <person name="Lee C.-M."/>
            <person name="Woen H.-Y."/>
            <person name="Kwon S.-W."/>
        </authorList>
    </citation>
    <scope>NUCLEOTIDE SEQUENCE [LARGE SCALE GENOMIC DNA]</scope>
    <source>
        <strain evidence="1 2">SSBR10-3</strain>
    </source>
</reference>
<accession>A0ABY4ES57</accession>
<dbReference type="EMBL" id="CP095073">
    <property type="protein sequence ID" value="UOQ44966.1"/>
    <property type="molecule type" value="Genomic_DNA"/>
</dbReference>
<keyword evidence="2" id="KW-1185">Reference proteome</keyword>
<organism evidence="1 2">
    <name type="scientific">Halobacillus salinarum</name>
    <dbReference type="NCBI Taxonomy" id="2932257"/>
    <lineage>
        <taxon>Bacteria</taxon>
        <taxon>Bacillati</taxon>
        <taxon>Bacillota</taxon>
        <taxon>Bacilli</taxon>
        <taxon>Bacillales</taxon>
        <taxon>Bacillaceae</taxon>
        <taxon>Halobacillus</taxon>
    </lineage>
</organism>
<sequence length="66" mass="7784">MEERVTGITEHGVREEARVIVHGKGRVHAPVRRKYFDLSAFFTPFAKHILVYYNEDTKKILRKTIK</sequence>
<dbReference type="RefSeq" id="WP_244711333.1">
    <property type="nucleotide sequence ID" value="NZ_CP095073.1"/>
</dbReference>
<name>A0ABY4ES57_9BACI</name>
<evidence type="ECO:0000313" key="2">
    <source>
        <dbReference type="Proteomes" id="UP000831787"/>
    </source>
</evidence>
<evidence type="ECO:0000313" key="1">
    <source>
        <dbReference type="EMBL" id="UOQ44966.1"/>
    </source>
</evidence>
<proteinExistence type="predicted"/>
<protein>
    <submittedName>
        <fullName evidence="1">Uncharacterized protein</fullName>
    </submittedName>
</protein>
<gene>
    <name evidence="1" type="ORF">MUN89_03165</name>
</gene>